<evidence type="ECO:0000256" key="1">
    <source>
        <dbReference type="SAM" id="MobiDB-lite"/>
    </source>
</evidence>
<feature type="transmembrane region" description="Helical" evidence="2">
    <location>
        <begin position="55"/>
        <end position="81"/>
    </location>
</feature>
<dbReference type="GO" id="GO:0000428">
    <property type="term" value="C:DNA-directed RNA polymerase complex"/>
    <property type="evidence" value="ECO:0007669"/>
    <property type="project" value="UniProtKB-KW"/>
</dbReference>
<feature type="compositionally biased region" description="Basic and acidic residues" evidence="1">
    <location>
        <begin position="7"/>
        <end position="26"/>
    </location>
</feature>
<sequence>MATDFNNTREKKLEEKSGNSRESYRRARLREMETELNNESEQKSMRKIRIRLIPIWLRLVLIAILVTISVMSGIAVGYGVIGEGKISEAFDKSTWQHLVDLVNKDSE</sequence>
<accession>A0ABR9QFK9</accession>
<organism evidence="3 4">
    <name type="scientific">Litchfieldia luteola</name>
    <dbReference type="NCBI Taxonomy" id="682179"/>
    <lineage>
        <taxon>Bacteria</taxon>
        <taxon>Bacillati</taxon>
        <taxon>Bacillota</taxon>
        <taxon>Bacilli</taxon>
        <taxon>Bacillales</taxon>
        <taxon>Bacillaceae</taxon>
        <taxon>Litchfieldia</taxon>
    </lineage>
</organism>
<reference evidence="3 4" key="1">
    <citation type="submission" date="2020-10" db="EMBL/GenBank/DDBJ databases">
        <title>Bacillus sp. HD4P25, an endophyte from a halophyte.</title>
        <authorList>
            <person name="Sun J.-Q."/>
        </authorList>
    </citation>
    <scope>NUCLEOTIDE SEQUENCE [LARGE SCALE GENOMIC DNA]</scope>
    <source>
        <strain evidence="3 4">YIM 93174</strain>
    </source>
</reference>
<feature type="region of interest" description="Disordered" evidence="1">
    <location>
        <begin position="1"/>
        <end position="26"/>
    </location>
</feature>
<comment type="caution">
    <text evidence="3">The sequence shown here is derived from an EMBL/GenBank/DDBJ whole genome shotgun (WGS) entry which is preliminary data.</text>
</comment>
<keyword evidence="4" id="KW-1185">Reference proteome</keyword>
<keyword evidence="2" id="KW-1133">Transmembrane helix</keyword>
<dbReference type="Pfam" id="PF11772">
    <property type="entry name" value="EpuA"/>
    <property type="match status" value="1"/>
</dbReference>
<dbReference type="Proteomes" id="UP001516662">
    <property type="component" value="Unassembled WGS sequence"/>
</dbReference>
<dbReference type="RefSeq" id="WP_193534741.1">
    <property type="nucleotide sequence ID" value="NZ_JADCLJ010000007.1"/>
</dbReference>
<evidence type="ECO:0000313" key="3">
    <source>
        <dbReference type="EMBL" id="MBE4907275.1"/>
    </source>
</evidence>
<keyword evidence="3" id="KW-0804">Transcription</keyword>
<evidence type="ECO:0000313" key="4">
    <source>
        <dbReference type="Proteomes" id="UP001516662"/>
    </source>
</evidence>
<name>A0ABR9QFK9_9BACI</name>
<keyword evidence="2" id="KW-0472">Membrane</keyword>
<dbReference type="EMBL" id="JADCLJ010000007">
    <property type="protein sequence ID" value="MBE4907275.1"/>
    <property type="molecule type" value="Genomic_DNA"/>
</dbReference>
<keyword evidence="2" id="KW-0812">Transmembrane</keyword>
<keyword evidence="3" id="KW-0240">DNA-directed RNA polymerase</keyword>
<gene>
    <name evidence="3" type="ORF">IMZ08_04275</name>
</gene>
<proteinExistence type="predicted"/>
<protein>
    <submittedName>
        <fullName evidence="3">DNA-directed RNA polymerase subunit beta</fullName>
    </submittedName>
</protein>
<dbReference type="InterPro" id="IPR024596">
    <property type="entry name" value="RNApol_su_b/EpuA"/>
</dbReference>
<evidence type="ECO:0000256" key="2">
    <source>
        <dbReference type="SAM" id="Phobius"/>
    </source>
</evidence>